<dbReference type="InterPro" id="IPR010710">
    <property type="entry name" value="DUF1289"/>
</dbReference>
<dbReference type="Proteomes" id="UP000536534">
    <property type="component" value="Unassembled WGS sequence"/>
</dbReference>
<proteinExistence type="predicted"/>
<reference evidence="1 2" key="1">
    <citation type="journal article" date="2020" name="Biotechnol. Biofuels">
        <title>New insights from the biogas microbiome by comprehensive genome-resolved metagenomics of nearly 1600 species originating from multiple anaerobic digesters.</title>
        <authorList>
            <person name="Campanaro S."/>
            <person name="Treu L."/>
            <person name="Rodriguez-R L.M."/>
            <person name="Kovalovszki A."/>
            <person name="Ziels R.M."/>
            <person name="Maus I."/>
            <person name="Zhu X."/>
            <person name="Kougias P.G."/>
            <person name="Basile A."/>
            <person name="Luo G."/>
            <person name="Schluter A."/>
            <person name="Konstantinidis K.T."/>
            <person name="Angelidaki I."/>
        </authorList>
    </citation>
    <scope>NUCLEOTIDE SEQUENCE [LARGE SCALE GENOMIC DNA]</scope>
    <source>
        <strain evidence="1">AS06rmzACSIP_256</strain>
    </source>
</reference>
<protein>
    <submittedName>
        <fullName evidence="1">DUF1289 domain-containing protein</fullName>
    </submittedName>
</protein>
<gene>
    <name evidence="1" type="ORF">GX576_13860</name>
</gene>
<accession>A0A7X7LY11</accession>
<name>A0A7X7LY11_9RHOO</name>
<dbReference type="PANTHER" id="PTHR35175:SF2">
    <property type="entry name" value="DUF1289 DOMAIN-CONTAINING PROTEIN"/>
    <property type="match status" value="1"/>
</dbReference>
<dbReference type="PANTHER" id="PTHR35175">
    <property type="entry name" value="DUF1289 DOMAIN-CONTAINING PROTEIN"/>
    <property type="match status" value="1"/>
</dbReference>
<dbReference type="EMBL" id="JAAYYV010000386">
    <property type="protein sequence ID" value="NLF55457.1"/>
    <property type="molecule type" value="Genomic_DNA"/>
</dbReference>
<sequence length="67" mass="7404">MSVPSPCINVCRMNAETGWCEGCLRSIDEIIRWSRSDDGEKRRILAEVEARRAGAVLGGRSAEVLRA</sequence>
<dbReference type="AlphaFoldDB" id="A0A7X7LY11"/>
<comment type="caution">
    <text evidence="1">The sequence shown here is derived from an EMBL/GenBank/DDBJ whole genome shotgun (WGS) entry which is preliminary data.</text>
</comment>
<evidence type="ECO:0000313" key="2">
    <source>
        <dbReference type="Proteomes" id="UP000536534"/>
    </source>
</evidence>
<organism evidence="1 2">
    <name type="scientific">Thauera phenolivorans</name>
    <dbReference type="NCBI Taxonomy" id="1792543"/>
    <lineage>
        <taxon>Bacteria</taxon>
        <taxon>Pseudomonadati</taxon>
        <taxon>Pseudomonadota</taxon>
        <taxon>Betaproteobacteria</taxon>
        <taxon>Rhodocyclales</taxon>
        <taxon>Zoogloeaceae</taxon>
        <taxon>Thauera</taxon>
    </lineage>
</organism>
<evidence type="ECO:0000313" key="1">
    <source>
        <dbReference type="EMBL" id="NLF55457.1"/>
    </source>
</evidence>
<dbReference type="Pfam" id="PF06945">
    <property type="entry name" value="DUF1289"/>
    <property type="match status" value="1"/>
</dbReference>